<proteinExistence type="predicted"/>
<dbReference type="InterPro" id="IPR011008">
    <property type="entry name" value="Dimeric_a/b-barrel"/>
</dbReference>
<accession>A0A2A6LWB6</accession>
<keyword evidence="2" id="KW-0560">Oxidoreductase</keyword>
<keyword evidence="2" id="KW-0503">Monooxygenase</keyword>
<dbReference type="InterPro" id="IPR007138">
    <property type="entry name" value="ABM_dom"/>
</dbReference>
<evidence type="ECO:0000313" key="3">
    <source>
        <dbReference type="Proteomes" id="UP000220353"/>
    </source>
</evidence>
<dbReference type="GO" id="GO:0004497">
    <property type="term" value="F:monooxygenase activity"/>
    <property type="evidence" value="ECO:0007669"/>
    <property type="project" value="UniProtKB-KW"/>
</dbReference>
<dbReference type="EMBL" id="NWTC01000012">
    <property type="protein sequence ID" value="PDT46627.1"/>
    <property type="molecule type" value="Genomic_DNA"/>
</dbReference>
<dbReference type="AlphaFoldDB" id="A0A2A6LWB6"/>
<name>A0A2A6LWB6_RHIFR</name>
<reference evidence="2 3" key="1">
    <citation type="submission" date="2017-09" db="EMBL/GenBank/DDBJ databases">
        <title>Comparative genomics of rhizobia isolated from Phaseolus vulgaris in China.</title>
        <authorList>
            <person name="Tong W."/>
        </authorList>
    </citation>
    <scope>NUCLEOTIDE SEQUENCE [LARGE SCALE GENOMIC DNA]</scope>
    <source>
        <strain evidence="2 3">PCH1</strain>
    </source>
</reference>
<organism evidence="2 3">
    <name type="scientific">Rhizobium fredii</name>
    <name type="common">Sinorhizobium fredii</name>
    <dbReference type="NCBI Taxonomy" id="380"/>
    <lineage>
        <taxon>Bacteria</taxon>
        <taxon>Pseudomonadati</taxon>
        <taxon>Pseudomonadota</taxon>
        <taxon>Alphaproteobacteria</taxon>
        <taxon>Hyphomicrobiales</taxon>
        <taxon>Rhizobiaceae</taxon>
        <taxon>Sinorhizobium/Ensifer group</taxon>
        <taxon>Sinorhizobium</taxon>
    </lineage>
</organism>
<dbReference type="Proteomes" id="UP000220353">
    <property type="component" value="Unassembled WGS sequence"/>
</dbReference>
<feature type="domain" description="ABM" evidence="1">
    <location>
        <begin position="9"/>
        <end position="97"/>
    </location>
</feature>
<dbReference type="Pfam" id="PF03992">
    <property type="entry name" value="ABM"/>
    <property type="match status" value="1"/>
</dbReference>
<comment type="caution">
    <text evidence="2">The sequence shown here is derived from an EMBL/GenBank/DDBJ whole genome shotgun (WGS) entry which is preliminary data.</text>
</comment>
<evidence type="ECO:0000259" key="1">
    <source>
        <dbReference type="PROSITE" id="PS51725"/>
    </source>
</evidence>
<dbReference type="Gene3D" id="3.30.70.100">
    <property type="match status" value="1"/>
</dbReference>
<dbReference type="PANTHER" id="PTHR33336">
    <property type="entry name" value="QUINOL MONOOXYGENASE YGIN-RELATED"/>
    <property type="match status" value="1"/>
</dbReference>
<sequence length="108" mass="12468">MSIDGSSGHVVVVEFIVRAEFLDQFQNAILENAATSLKEEPGCVVFDVCRDPNRPRIWLYEVYRSEKDFEFHLKSAHFLDFSEVTQPWVHLKRVETFNRIAATPHGDS</sequence>
<dbReference type="GO" id="GO:0005829">
    <property type="term" value="C:cytosol"/>
    <property type="evidence" value="ECO:0007669"/>
    <property type="project" value="TreeGrafter"/>
</dbReference>
<gene>
    <name evidence="2" type="ORF">CO661_17100</name>
</gene>
<dbReference type="RefSeq" id="WP_097587131.1">
    <property type="nucleotide sequence ID" value="NZ_NWTC01000012.1"/>
</dbReference>
<dbReference type="PROSITE" id="PS51725">
    <property type="entry name" value="ABM"/>
    <property type="match status" value="1"/>
</dbReference>
<dbReference type="SUPFAM" id="SSF54909">
    <property type="entry name" value="Dimeric alpha+beta barrel"/>
    <property type="match status" value="1"/>
</dbReference>
<dbReference type="PANTHER" id="PTHR33336:SF3">
    <property type="entry name" value="ABM DOMAIN-CONTAINING PROTEIN"/>
    <property type="match status" value="1"/>
</dbReference>
<protein>
    <submittedName>
        <fullName evidence="2">Antibiotic biosynthesis monooxygenase</fullName>
    </submittedName>
</protein>
<evidence type="ECO:0000313" key="2">
    <source>
        <dbReference type="EMBL" id="PDT46627.1"/>
    </source>
</evidence>
<dbReference type="InterPro" id="IPR050744">
    <property type="entry name" value="AI-2_Isomerase_LsrG"/>
</dbReference>